<name>A0A2A4FK63_9BURK</name>
<dbReference type="NCBIfam" id="TIGR03738">
    <property type="entry name" value="PRTRC_C"/>
    <property type="match status" value="1"/>
</dbReference>
<evidence type="ECO:0000313" key="2">
    <source>
        <dbReference type="Proteomes" id="UP000217994"/>
    </source>
</evidence>
<dbReference type="EMBL" id="MTZU01000024">
    <property type="protein sequence ID" value="PCE32796.1"/>
    <property type="molecule type" value="Genomic_DNA"/>
</dbReference>
<dbReference type="InterPro" id="IPR032866">
    <property type="entry name" value="Prok_Ub"/>
</dbReference>
<dbReference type="Proteomes" id="UP000217994">
    <property type="component" value="Unassembled WGS sequence"/>
</dbReference>
<sequence>MKIETLAREFSYNGAKLADPAPTFTLHQVRDFYSQTYPELTNAEIEGPVVKGNRNVYTFRRAVGTKGNRALPHGGYTLKLSTSADGRTYIAGIEIVNHVNSDDARKKLDEIRAVDCIVPRPVQAYLAELDRFSTAHVCPLLDEEVAFINALHARYCPQPK</sequence>
<proteinExistence type="predicted"/>
<accession>A0A2A4FK63</accession>
<dbReference type="InterPro" id="IPR022289">
    <property type="entry name" value="PRTRC_protein-C"/>
</dbReference>
<evidence type="ECO:0008006" key="3">
    <source>
        <dbReference type="Google" id="ProtNLM"/>
    </source>
</evidence>
<dbReference type="GeneID" id="69006535"/>
<evidence type="ECO:0000313" key="1">
    <source>
        <dbReference type="EMBL" id="PCE32796.1"/>
    </source>
</evidence>
<protein>
    <recommendedName>
        <fullName evidence="3">PRTRC system protein C</fullName>
    </recommendedName>
</protein>
<comment type="caution">
    <text evidence="1">The sequence shown here is derived from an EMBL/GenBank/DDBJ whole genome shotgun (WGS) entry which is preliminary data.</text>
</comment>
<dbReference type="AlphaFoldDB" id="A0A2A4FK63"/>
<organism evidence="1 2">
    <name type="scientific">Burkholderia ubonensis subsp. mesacidophila</name>
    <dbReference type="NCBI Taxonomy" id="265293"/>
    <lineage>
        <taxon>Bacteria</taxon>
        <taxon>Pseudomonadati</taxon>
        <taxon>Pseudomonadota</taxon>
        <taxon>Betaproteobacteria</taxon>
        <taxon>Burkholderiales</taxon>
        <taxon>Burkholderiaceae</taxon>
        <taxon>Burkholderia</taxon>
        <taxon>Burkholderia cepacia complex</taxon>
    </lineage>
</organism>
<dbReference type="RefSeq" id="WP_084909072.1">
    <property type="nucleotide sequence ID" value="NZ_CP020738.1"/>
</dbReference>
<dbReference type="Pfam" id="PF14454">
    <property type="entry name" value="Prok_Ub"/>
    <property type="match status" value="1"/>
</dbReference>
<reference evidence="1 2" key="1">
    <citation type="submission" date="2017-01" db="EMBL/GenBank/DDBJ databases">
        <title>Whole-Genome Shotgun Sequencing of Two beta-Proteobacterial Species in Search of the Bulgecin Biosynthetic Cluster.</title>
        <authorList>
            <person name="Horsman M.E."/>
            <person name="Marous D.R."/>
            <person name="Li R."/>
            <person name="Oliver R.A."/>
            <person name="Byun B."/>
            <person name="Emrich S.J."/>
            <person name="Boggess B."/>
            <person name="Townsend C.A."/>
            <person name="Mobashery S."/>
        </authorList>
    </citation>
    <scope>NUCLEOTIDE SEQUENCE [LARGE SCALE GENOMIC DNA]</scope>
    <source>
        <strain evidence="1 2">ATCC 31433</strain>
    </source>
</reference>
<gene>
    <name evidence="1" type="ORF">BZL54_09090</name>
</gene>